<dbReference type="Gene3D" id="2.30.110.10">
    <property type="entry name" value="Electron Transport, Fmn-binding Protein, Chain A"/>
    <property type="match status" value="1"/>
</dbReference>
<dbReference type="RefSeq" id="WP_176065198.1">
    <property type="nucleotide sequence ID" value="NZ_BJTG01000005.1"/>
</dbReference>
<evidence type="ECO:0000313" key="3">
    <source>
        <dbReference type="Proteomes" id="UP000503640"/>
    </source>
</evidence>
<sequence>MIDEAVRAVLAQEGSAAFVTQGPGGPHLVATWQSYLRVLDDATLAFPAGGYRKTEENLRAGSPVQMILGAKEPRASGYRLSGRAELQADTPIHAELKQRFPWCRAAVVLHVTQVEKVLG</sequence>
<accession>A0A7I9VMA1</accession>
<proteinExistence type="predicted"/>
<name>A0A7I9VMA1_9BACT</name>
<dbReference type="Pfam" id="PF01243">
    <property type="entry name" value="PNPOx_N"/>
    <property type="match status" value="1"/>
</dbReference>
<evidence type="ECO:0000313" key="2">
    <source>
        <dbReference type="EMBL" id="GEJ57535.1"/>
    </source>
</evidence>
<reference evidence="3" key="1">
    <citation type="journal article" date="2020" name="Appl. Environ. Microbiol.">
        <title>Diazotrophic Anaeromyxobacter Isolates from Soils.</title>
        <authorList>
            <person name="Masuda Y."/>
            <person name="Yamanaka H."/>
            <person name="Xu Z.X."/>
            <person name="Shiratori Y."/>
            <person name="Aono T."/>
            <person name="Amachi S."/>
            <person name="Senoo K."/>
            <person name="Itoh H."/>
        </authorList>
    </citation>
    <scope>NUCLEOTIDE SEQUENCE [LARGE SCALE GENOMIC DNA]</scope>
    <source>
        <strain evidence="3">R267</strain>
    </source>
</reference>
<dbReference type="InterPro" id="IPR012349">
    <property type="entry name" value="Split_barrel_FMN-bd"/>
</dbReference>
<feature type="domain" description="Pyridoxamine 5'-phosphate oxidase N-terminal" evidence="1">
    <location>
        <begin position="2"/>
        <end position="103"/>
    </location>
</feature>
<comment type="caution">
    <text evidence="2">The sequence shown here is derived from an EMBL/GenBank/DDBJ whole genome shotgun (WGS) entry which is preliminary data.</text>
</comment>
<dbReference type="SUPFAM" id="SSF50475">
    <property type="entry name" value="FMN-binding split barrel"/>
    <property type="match status" value="1"/>
</dbReference>
<organism evidence="2 3">
    <name type="scientific">Anaeromyxobacter diazotrophicus</name>
    <dbReference type="NCBI Taxonomy" id="2590199"/>
    <lineage>
        <taxon>Bacteria</taxon>
        <taxon>Pseudomonadati</taxon>
        <taxon>Myxococcota</taxon>
        <taxon>Myxococcia</taxon>
        <taxon>Myxococcales</taxon>
        <taxon>Cystobacterineae</taxon>
        <taxon>Anaeromyxobacteraceae</taxon>
        <taxon>Anaeromyxobacter</taxon>
    </lineage>
</organism>
<dbReference type="InterPro" id="IPR011576">
    <property type="entry name" value="Pyridox_Oxase_N"/>
</dbReference>
<gene>
    <name evidence="2" type="ORF">AMYX_22760</name>
</gene>
<dbReference type="Proteomes" id="UP000503640">
    <property type="component" value="Unassembled WGS sequence"/>
</dbReference>
<dbReference type="EMBL" id="BJTG01000005">
    <property type="protein sequence ID" value="GEJ57535.1"/>
    <property type="molecule type" value="Genomic_DNA"/>
</dbReference>
<evidence type="ECO:0000259" key="1">
    <source>
        <dbReference type="Pfam" id="PF01243"/>
    </source>
</evidence>
<dbReference type="AlphaFoldDB" id="A0A7I9VMA1"/>
<protein>
    <recommendedName>
        <fullName evidence="1">Pyridoxamine 5'-phosphate oxidase N-terminal domain-containing protein</fullName>
    </recommendedName>
</protein>
<keyword evidence="3" id="KW-1185">Reference proteome</keyword>